<dbReference type="PANTHER" id="PTHR32309:SF13">
    <property type="entry name" value="FERRIC ENTEROBACTIN TRANSPORT PROTEIN FEPE"/>
    <property type="match status" value="1"/>
</dbReference>
<gene>
    <name evidence="3" type="ORF">E6P07_00445</name>
</gene>
<dbReference type="OrthoDB" id="9795292at2"/>
<name>A0A6I6E4K7_THETI</name>
<evidence type="ECO:0000256" key="2">
    <source>
        <dbReference type="SAM" id="Phobius"/>
    </source>
</evidence>
<feature type="coiled-coil region" evidence="1">
    <location>
        <begin position="291"/>
        <end position="349"/>
    </location>
</feature>
<feature type="coiled-coil region" evidence="1">
    <location>
        <begin position="212"/>
        <end position="246"/>
    </location>
</feature>
<feature type="transmembrane region" description="Helical" evidence="2">
    <location>
        <begin position="386"/>
        <end position="406"/>
    </location>
</feature>
<accession>A0A6I6E4K7</accession>
<dbReference type="InterPro" id="IPR050445">
    <property type="entry name" value="Bact_polysacc_biosynth/exp"/>
</dbReference>
<dbReference type="AlphaFoldDB" id="A0A6I6E4K7"/>
<evidence type="ECO:0000256" key="1">
    <source>
        <dbReference type="SAM" id="Coils"/>
    </source>
</evidence>
<reference evidence="3 4" key="1">
    <citation type="submission" date="2019-12" db="EMBL/GenBank/DDBJ databases">
        <title>The complete genome of the thermophilic, anoxygenic phototrophic gammaproteobacterium Thermochromatium tepidum.</title>
        <authorList>
            <person name="Sattley W.M."/>
            <person name="Swingley W.D."/>
            <person name="Burchell B.M."/>
            <person name="Gurbani S.A."/>
            <person name="Kujawa C.M."/>
            <person name="Nuccio D.A."/>
            <person name="Schladweiler J."/>
            <person name="Shaffer K.N."/>
            <person name="Stokes L.M."/>
            <person name="Touchman J.W."/>
            <person name="Blankenship R.E."/>
            <person name="Madigan M.T."/>
        </authorList>
    </citation>
    <scope>NUCLEOTIDE SEQUENCE [LARGE SCALE GENOMIC DNA]</scope>
    <source>
        <strain evidence="3 4">ATCC 43061</strain>
    </source>
</reference>
<keyword evidence="4" id="KW-1185">Reference proteome</keyword>
<keyword evidence="2" id="KW-0812">Transmembrane</keyword>
<dbReference type="KEGG" id="ttp:E6P07_00445"/>
<protein>
    <submittedName>
        <fullName evidence="3">Lipopolysaccharide biosynthesis protein</fullName>
    </submittedName>
</protein>
<dbReference type="EMBL" id="CP039268">
    <property type="protein sequence ID" value="QGU31593.1"/>
    <property type="molecule type" value="Genomic_DNA"/>
</dbReference>
<feature type="transmembrane region" description="Helical" evidence="2">
    <location>
        <begin position="20"/>
        <end position="40"/>
    </location>
</feature>
<dbReference type="Proteomes" id="UP000426424">
    <property type="component" value="Chromosome"/>
</dbReference>
<proteinExistence type="predicted"/>
<keyword evidence="2" id="KW-0472">Membrane</keyword>
<dbReference type="GO" id="GO:0005886">
    <property type="term" value="C:plasma membrane"/>
    <property type="evidence" value="ECO:0007669"/>
    <property type="project" value="TreeGrafter"/>
</dbReference>
<organism evidence="3 4">
    <name type="scientific">Thermochromatium tepidum ATCC 43061</name>
    <dbReference type="NCBI Taxonomy" id="316276"/>
    <lineage>
        <taxon>Bacteria</taxon>
        <taxon>Pseudomonadati</taxon>
        <taxon>Pseudomonadota</taxon>
        <taxon>Gammaproteobacteria</taxon>
        <taxon>Chromatiales</taxon>
        <taxon>Chromatiaceae</taxon>
        <taxon>Thermochromatium</taxon>
    </lineage>
</organism>
<dbReference type="PANTHER" id="PTHR32309">
    <property type="entry name" value="TYROSINE-PROTEIN KINASE"/>
    <property type="match status" value="1"/>
</dbReference>
<sequence>MAEQRLRLDDYIAIIRRRKWQAIVPAFILFVIATLAALLIPPTYRSTASLLIEPQEIPPEPVRADQRIQVIGQRVMTTSNLSTLIERYDLYPDIHRREGIQMAVEEMRKHIKLDMISADVLDPQSGRPKASIAFSLSFEDGSASIAQQVTNELVSLFLNENLKLRAVATNEATTFLKTEAEWLGAEIRTLKARLETFKKESSDNFPELAALLRRAEERLRENEQTIRALQQQAHDLESELAQLSPNIDAPQEGGSIEAPLEDLQAHRVMGDQRALQAGANNPDYIRLHTKLDAVQIEIEALKALRVKLEEEWRAHEDRLTKATRVEQEYRALTRDYEHALSKYREIREKSLQAELAESLEHDHKGERLLLIEPPLVPETPYKPNRLAILMLGFALAIAGGLGNLALMERLDKGLYGTRAIRMATRIPLLAVVPSIETARNRQARLKRTYTLTSVILMLVLTATAVFHWRVMPLDVLWFVLMRRIDVAVPGWLN</sequence>
<dbReference type="GO" id="GO:0004713">
    <property type="term" value="F:protein tyrosine kinase activity"/>
    <property type="evidence" value="ECO:0007669"/>
    <property type="project" value="TreeGrafter"/>
</dbReference>
<dbReference type="RefSeq" id="WP_153973793.1">
    <property type="nucleotide sequence ID" value="NZ_CP039268.1"/>
</dbReference>
<evidence type="ECO:0000313" key="3">
    <source>
        <dbReference type="EMBL" id="QGU31593.1"/>
    </source>
</evidence>
<dbReference type="SUPFAM" id="SSF58100">
    <property type="entry name" value="Bacterial hemolysins"/>
    <property type="match status" value="1"/>
</dbReference>
<keyword evidence="2" id="KW-1133">Transmembrane helix</keyword>
<feature type="transmembrane region" description="Helical" evidence="2">
    <location>
        <begin position="449"/>
        <end position="468"/>
    </location>
</feature>
<keyword evidence="1" id="KW-0175">Coiled coil</keyword>
<evidence type="ECO:0000313" key="4">
    <source>
        <dbReference type="Proteomes" id="UP000426424"/>
    </source>
</evidence>